<evidence type="ECO:0000313" key="1">
    <source>
        <dbReference type="EMBL" id="QJA53981.1"/>
    </source>
</evidence>
<sequence>MNKLSQVPSFETMMDLIKPVYQCPACKQTVKGKKEIEFLREVGYCADCEHIRGEREEGLYQSFV</sequence>
<dbReference type="AlphaFoldDB" id="A0A6H2A2V4"/>
<reference evidence="1" key="1">
    <citation type="submission" date="2020-03" db="EMBL/GenBank/DDBJ databases">
        <title>The deep terrestrial virosphere.</title>
        <authorList>
            <person name="Holmfeldt K."/>
            <person name="Nilsson E."/>
            <person name="Simone D."/>
            <person name="Lopez-Fernandez M."/>
            <person name="Wu X."/>
            <person name="de Brujin I."/>
            <person name="Lundin D."/>
            <person name="Andersson A."/>
            <person name="Bertilsson S."/>
            <person name="Dopson M."/>
        </authorList>
    </citation>
    <scope>NUCLEOTIDE SEQUENCE</scope>
    <source>
        <strain evidence="1">TM448A04255</strain>
    </source>
</reference>
<protein>
    <submittedName>
        <fullName evidence="1">Uncharacterized protein</fullName>
    </submittedName>
</protein>
<accession>A0A6H2A2V4</accession>
<organism evidence="1">
    <name type="scientific">viral metagenome</name>
    <dbReference type="NCBI Taxonomy" id="1070528"/>
    <lineage>
        <taxon>unclassified sequences</taxon>
        <taxon>metagenomes</taxon>
        <taxon>organismal metagenomes</taxon>
    </lineage>
</organism>
<dbReference type="EMBL" id="MT144467">
    <property type="protein sequence ID" value="QJA53981.1"/>
    <property type="molecule type" value="Genomic_DNA"/>
</dbReference>
<proteinExistence type="predicted"/>
<gene>
    <name evidence="1" type="ORF">TM448A04255_0010</name>
</gene>
<name>A0A6H2A2V4_9ZZZZ</name>